<feature type="compositionally biased region" description="Basic residues" evidence="1">
    <location>
        <begin position="81"/>
        <end position="92"/>
    </location>
</feature>
<organism evidence="2 3">
    <name type="scientific">Mycoplasmoides genitalium M6320</name>
    <dbReference type="NCBI Taxonomy" id="662945"/>
    <lineage>
        <taxon>Bacteria</taxon>
        <taxon>Bacillati</taxon>
        <taxon>Mycoplasmatota</taxon>
        <taxon>Mycoplasmoidales</taxon>
        <taxon>Mycoplasmoidaceae</taxon>
        <taxon>Mycoplasmoides</taxon>
    </lineage>
</organism>
<name>A0ABC7ZJQ6_MYCGT</name>
<protein>
    <submittedName>
        <fullName evidence="2">Uncharacterized protein</fullName>
    </submittedName>
</protein>
<proteinExistence type="predicted"/>
<sequence length="131" mass="14581">MNSDSDLKLQKVWIERHVDQDELSLTTTAVELKKSDEQKPVAIKSSDFIGHEELISVPVLLIPTPVVKEIDQPAVIPPVKAKPKATKKKTPVKSKPTSKSTKQTKPKQSKPKSKQVQQTKAKPTQIQQKKA</sequence>
<dbReference type="Proteomes" id="UP000005254">
    <property type="component" value="Chromosome"/>
</dbReference>
<dbReference type="EMBL" id="CP003772">
    <property type="protein sequence ID" value="AFQ04041.1"/>
    <property type="molecule type" value="Genomic_DNA"/>
</dbReference>
<gene>
    <name evidence="2" type="ORF">CM1_01310</name>
</gene>
<feature type="compositionally biased region" description="Basic residues" evidence="1">
    <location>
        <begin position="102"/>
        <end position="113"/>
    </location>
</feature>
<reference evidence="2 3" key="1">
    <citation type="journal article" date="2012" name="J. Bacteriol.">
        <title>Draft Genome Sequences of Four Axenic Mycoplasma genitalium Strains Isolated from Denmark, Japan, and Australia.</title>
        <authorList>
            <person name="McGowin C.L."/>
            <person name="Ma L."/>
            <person name="Jensen J.S."/>
            <person name="Mancuso M.M."/>
            <person name="Hamasuna R."/>
            <person name="Adegboye D."/>
            <person name="Martin D.H."/>
        </authorList>
    </citation>
    <scope>NUCLEOTIDE SEQUENCE [LARGE SCALE GENOMIC DNA]</scope>
    <source>
        <strain evidence="2 3">M6320</strain>
    </source>
</reference>
<dbReference type="RefSeq" id="WP_014894432.1">
    <property type="nucleotide sequence ID" value="NC_018497.1"/>
</dbReference>
<feature type="region of interest" description="Disordered" evidence="1">
    <location>
        <begin position="71"/>
        <end position="131"/>
    </location>
</feature>
<evidence type="ECO:0000256" key="1">
    <source>
        <dbReference type="SAM" id="MobiDB-lite"/>
    </source>
</evidence>
<dbReference type="AlphaFoldDB" id="A0ABC7ZJQ6"/>
<accession>A0ABC7ZJQ6</accession>
<evidence type="ECO:0000313" key="2">
    <source>
        <dbReference type="EMBL" id="AFQ04041.1"/>
    </source>
</evidence>
<dbReference type="KEGG" id="mgx:CM1_01310"/>
<evidence type="ECO:0000313" key="3">
    <source>
        <dbReference type="Proteomes" id="UP000005254"/>
    </source>
</evidence>
<feature type="compositionally biased region" description="Polar residues" evidence="1">
    <location>
        <begin position="121"/>
        <end position="131"/>
    </location>
</feature>